<sequence>MNLQCDNGLKLVRHLDDDLTLVQRTIQQVKYSLLHVVSFGFNNKLENAYRAGFWKLAERMDFYITFQGVQQNLWRYILRHFIVKEEALSNVSPEEMQWDENLFKSNVPVLSLYGPVYINRTMYLSCPVALGLETGGPRENSHLSSYYRSAKEYNGNPVHKFIYPKYYNYTNTGLPNITKCIPPSPYSAIPFPVVFFECREYHAIIYRDLLVVYRQRAIRRGLEPTVLNVVRIFREPPYEILVQFLENGEMQYVPVYHDEDVTPAEIECYHQVFLWKLRNMTRSKLDFETFEEFMDCCNFVSDRDVSSNNEDQFSGGLGNVWQAQTSFFVIIFLLLYFNVISLEDNILLFS</sequence>
<keyword evidence="3" id="KW-1185">Reference proteome</keyword>
<proteinExistence type="predicted"/>
<dbReference type="RefSeq" id="XP_003677410.1">
    <property type="nucleotide sequence ID" value="XM_003677362.1"/>
</dbReference>
<evidence type="ECO:0000313" key="3">
    <source>
        <dbReference type="Proteomes" id="UP000001640"/>
    </source>
</evidence>
<reference evidence="2 3" key="1">
    <citation type="journal article" date="2011" name="Proc. Natl. Acad. Sci. U.S.A.">
        <title>Evolutionary erosion of yeast sex chromosomes by mating-type switching accidents.</title>
        <authorList>
            <person name="Gordon J.L."/>
            <person name="Armisen D."/>
            <person name="Proux-Wera E."/>
            <person name="Oheigeartaigh S.S."/>
            <person name="Byrne K.P."/>
            <person name="Wolfe K.H."/>
        </authorList>
    </citation>
    <scope>NUCLEOTIDE SEQUENCE [LARGE SCALE GENOMIC DNA]</scope>
    <source>
        <strain evidence="3">ATCC 76901 / BCRC 22586 / CBS 4309 / NBRC 1992 / NRRL Y-12630</strain>
    </source>
</reference>
<evidence type="ECO:0000313" key="2">
    <source>
        <dbReference type="EMBL" id="CCC71057.1"/>
    </source>
</evidence>
<dbReference type="EMBL" id="HE576758">
    <property type="protein sequence ID" value="CCC71057.1"/>
    <property type="molecule type" value="Genomic_DNA"/>
</dbReference>
<dbReference type="InParanoid" id="G0VI23"/>
<keyword evidence="1" id="KW-1133">Transmembrane helix</keyword>
<dbReference type="KEGG" id="ncs:NCAS_0G01700"/>
<keyword evidence="1" id="KW-0812">Transmembrane</keyword>
<dbReference type="Proteomes" id="UP000001640">
    <property type="component" value="Chromosome 7"/>
</dbReference>
<dbReference type="OMA" id="WSNTIFK"/>
<name>G0VI23_NAUCA</name>
<gene>
    <name evidence="2" type="primary">NCAS0G01700</name>
    <name evidence="2" type="ordered locus">NCAS_0G01700</name>
</gene>
<accession>G0VI23</accession>
<dbReference type="HOGENOM" id="CLU_824091_0_0_1"/>
<keyword evidence="1" id="KW-0472">Membrane</keyword>
<organism evidence="2 3">
    <name type="scientific">Naumovozyma castellii</name>
    <name type="common">Yeast</name>
    <name type="synonym">Saccharomyces castellii</name>
    <dbReference type="NCBI Taxonomy" id="27288"/>
    <lineage>
        <taxon>Eukaryota</taxon>
        <taxon>Fungi</taxon>
        <taxon>Dikarya</taxon>
        <taxon>Ascomycota</taxon>
        <taxon>Saccharomycotina</taxon>
        <taxon>Saccharomycetes</taxon>
        <taxon>Saccharomycetales</taxon>
        <taxon>Saccharomycetaceae</taxon>
        <taxon>Naumovozyma</taxon>
    </lineage>
</organism>
<protein>
    <submittedName>
        <fullName evidence="2">Uncharacterized protein</fullName>
    </submittedName>
</protein>
<reference key="2">
    <citation type="submission" date="2011-08" db="EMBL/GenBank/DDBJ databases">
        <title>Genome sequence of Naumovozyma castellii.</title>
        <authorList>
            <person name="Gordon J.L."/>
            <person name="Armisen D."/>
            <person name="Proux-Wera E."/>
            <person name="OhEigeartaigh S.S."/>
            <person name="Byrne K.P."/>
            <person name="Wolfe K.H."/>
        </authorList>
    </citation>
    <scope>NUCLEOTIDE SEQUENCE</scope>
    <source>
        <strain>Type strain:CBS 4309</strain>
    </source>
</reference>
<dbReference type="AlphaFoldDB" id="G0VI23"/>
<dbReference type="GeneID" id="96904723"/>
<feature type="transmembrane region" description="Helical" evidence="1">
    <location>
        <begin position="321"/>
        <end position="340"/>
    </location>
</feature>
<evidence type="ECO:0000256" key="1">
    <source>
        <dbReference type="SAM" id="Phobius"/>
    </source>
</evidence>